<dbReference type="Pfam" id="PF00989">
    <property type="entry name" value="PAS"/>
    <property type="match status" value="2"/>
</dbReference>
<feature type="domain" description="PAS" evidence="8">
    <location>
        <begin position="555"/>
        <end position="629"/>
    </location>
</feature>
<dbReference type="Pfam" id="PF08448">
    <property type="entry name" value="PAS_4"/>
    <property type="match status" value="1"/>
</dbReference>
<evidence type="ECO:0000256" key="3">
    <source>
        <dbReference type="ARBA" id="ARBA00022553"/>
    </source>
</evidence>
<dbReference type="InterPro" id="IPR000700">
    <property type="entry name" value="PAS-assoc_C"/>
</dbReference>
<gene>
    <name evidence="10" type="primary">kinE_1</name>
    <name evidence="10" type="ORF">L21_1504</name>
</gene>
<name>A0A1M4ML91_9EURY</name>
<dbReference type="EMBL" id="FMID01000035">
    <property type="protein sequence ID" value="SCL75597.1"/>
    <property type="molecule type" value="Genomic_DNA"/>
</dbReference>
<dbReference type="CDD" id="cd00130">
    <property type="entry name" value="PAS"/>
    <property type="match status" value="5"/>
</dbReference>
<dbReference type="SMART" id="SM00387">
    <property type="entry name" value="HATPase_c"/>
    <property type="match status" value="1"/>
</dbReference>
<proteinExistence type="predicted"/>
<dbReference type="Pfam" id="PF02518">
    <property type="entry name" value="HATPase_c"/>
    <property type="match status" value="1"/>
</dbReference>
<feature type="domain" description="PAC" evidence="9">
    <location>
        <begin position="631"/>
        <end position="683"/>
    </location>
</feature>
<feature type="domain" description="PAS" evidence="8">
    <location>
        <begin position="448"/>
        <end position="508"/>
    </location>
</feature>
<evidence type="ECO:0000256" key="5">
    <source>
        <dbReference type="ARBA" id="ARBA00022777"/>
    </source>
</evidence>
<dbReference type="PROSITE" id="PS50112">
    <property type="entry name" value="PAS"/>
    <property type="match status" value="4"/>
</dbReference>
<dbReference type="PRINTS" id="PR00344">
    <property type="entry name" value="BCTRLSENSOR"/>
</dbReference>
<evidence type="ECO:0000313" key="10">
    <source>
        <dbReference type="EMBL" id="SCL75597.1"/>
    </source>
</evidence>
<evidence type="ECO:0000256" key="6">
    <source>
        <dbReference type="SAM" id="Coils"/>
    </source>
</evidence>
<keyword evidence="5 10" id="KW-0418">Kinase</keyword>
<dbReference type="OrthoDB" id="342253at2157"/>
<evidence type="ECO:0000313" key="11">
    <source>
        <dbReference type="Proteomes" id="UP000184671"/>
    </source>
</evidence>
<evidence type="ECO:0000259" key="8">
    <source>
        <dbReference type="PROSITE" id="PS50112"/>
    </source>
</evidence>
<evidence type="ECO:0000259" key="9">
    <source>
        <dbReference type="PROSITE" id="PS50113"/>
    </source>
</evidence>
<dbReference type="InterPro" id="IPR013767">
    <property type="entry name" value="PAS_fold"/>
</dbReference>
<dbReference type="InterPro" id="IPR001610">
    <property type="entry name" value="PAC"/>
</dbReference>
<feature type="domain" description="PAC" evidence="9">
    <location>
        <begin position="374"/>
        <end position="427"/>
    </location>
</feature>
<dbReference type="SUPFAM" id="SSF55874">
    <property type="entry name" value="ATPase domain of HSP90 chaperone/DNA topoisomerase II/histidine kinase"/>
    <property type="match status" value="1"/>
</dbReference>
<dbReference type="Proteomes" id="UP000184671">
    <property type="component" value="Unassembled WGS sequence"/>
</dbReference>
<dbReference type="PROSITE" id="PS50113">
    <property type="entry name" value="PAC"/>
    <property type="match status" value="3"/>
</dbReference>
<sequence>MAHSEDSKSAVRTVTPDRGVHERMAAILAENEALRCENAALKSVKDALRESEERYRRLFEDDLTGDVVVAPDGRILSCNPAFARIFGFASREEAPGTDIRDLFEDPGDLDRVVATLRMEGKIENVGRRRRRRDGTRIHVVENVVGRFGPGGELLEIQGYIYDDSERKRAEEALRENMERYRQALDNPLTGYAYCEIVVDAAGKPADYIYLEVNRAFELFTGLRREKVVNRRVTEVLPPDEAAGIIAIYGNVALTGASTAFQYPVPTLAKWFEVTAFSHQRGRVTTFFTDITERKRAEEALRESEERYRRLFEDDLTGDFLTAADGRIIACNPAFVRMFGFDSVDDALDTDIRDLYEDPRDRDMLLARLQRDGKVENEGRVRKRRDGTRIHVIENVVGCFSADGELLETQGYAYDDSERKRAEDALRESMEWYRQALDNPLVAYVFCEIIADDTGKPVDVVYLKINKAFEQFTGLVREDVLNRRATEIFAPEDISDLIAIYGNVALTGESTTFQYPLPSLSRWYEVTAFSSQQGHVTAFFTDITGRKLAEEALQESEERFRAVLENSLDAAYRRNLQADRYDYMSPAIEEILGFTPEEMSAMNLEEIIGRIHPDDRPAVEAELDAAVASGRCLLVYRFLAKNGEYRWLEDHLMVIRDPGGRPLYRGGIVRDVTGRKEAEAELVRVHREANLYLDILTHDIGNTENVSNLYADLLVDSVEGEAAGYAANLKGSITKSIAILGIVSKIRRIHAGPPELRSVDLDAVIRTEIDHFPAVPISYEGASCKVVADDLLCEVFTNLIGNAVKHGGPGVAVTVRVEEQNGEVLVTVADTGRGVPDNQKEEIFHRYERKQRGVGEGLGLYLVQILIDRYGGRIWVEDRVPGHPEEGAAFSFLLRETDAVHPSGR</sequence>
<dbReference type="STRING" id="118126.L21_1504"/>
<dbReference type="Gene3D" id="6.10.250.490">
    <property type="match status" value="1"/>
</dbReference>
<keyword evidence="4 10" id="KW-0808">Transferase</keyword>
<dbReference type="InterPro" id="IPR005467">
    <property type="entry name" value="His_kinase_dom"/>
</dbReference>
<dbReference type="PANTHER" id="PTHR43304:SF1">
    <property type="entry name" value="PAC DOMAIN-CONTAINING PROTEIN"/>
    <property type="match status" value="1"/>
</dbReference>
<feature type="domain" description="PAC" evidence="9">
    <location>
        <begin position="123"/>
        <end position="175"/>
    </location>
</feature>
<feature type="domain" description="PAS" evidence="8">
    <location>
        <begin position="51"/>
        <end position="92"/>
    </location>
</feature>
<dbReference type="NCBIfam" id="TIGR00229">
    <property type="entry name" value="sensory_box"/>
    <property type="match status" value="5"/>
</dbReference>
<organism evidence="10 11">
    <name type="scientific">Methanoculleus chikugoensis</name>
    <dbReference type="NCBI Taxonomy" id="118126"/>
    <lineage>
        <taxon>Archaea</taxon>
        <taxon>Methanobacteriati</taxon>
        <taxon>Methanobacteriota</taxon>
        <taxon>Stenosarchaea group</taxon>
        <taxon>Methanomicrobia</taxon>
        <taxon>Methanomicrobiales</taxon>
        <taxon>Methanomicrobiaceae</taxon>
        <taxon>Methanoculleus</taxon>
    </lineage>
</organism>
<dbReference type="EC" id="2.7.13.3" evidence="2"/>
<dbReference type="SUPFAM" id="SSF55785">
    <property type="entry name" value="PYP-like sensor domain (PAS domain)"/>
    <property type="match status" value="5"/>
</dbReference>
<evidence type="ECO:0000256" key="4">
    <source>
        <dbReference type="ARBA" id="ARBA00022679"/>
    </source>
</evidence>
<dbReference type="InterPro" id="IPR013656">
    <property type="entry name" value="PAS_4"/>
</dbReference>
<dbReference type="PROSITE" id="PS50109">
    <property type="entry name" value="HIS_KIN"/>
    <property type="match status" value="1"/>
</dbReference>
<reference evidence="10 11" key="1">
    <citation type="submission" date="2016-08" db="EMBL/GenBank/DDBJ databases">
        <authorList>
            <person name="Seilhamer J.J."/>
        </authorList>
    </citation>
    <scope>NUCLEOTIDE SEQUENCE [LARGE SCALE GENOMIC DNA]</scope>
    <source>
        <strain evidence="10">L21-II-0</strain>
    </source>
</reference>
<dbReference type="InterPro" id="IPR035965">
    <property type="entry name" value="PAS-like_dom_sf"/>
</dbReference>
<feature type="coiled-coil region" evidence="6">
    <location>
        <begin position="31"/>
        <end position="61"/>
    </location>
</feature>
<dbReference type="InterPro" id="IPR052162">
    <property type="entry name" value="Sensor_kinase/Photoreceptor"/>
</dbReference>
<comment type="catalytic activity">
    <reaction evidence="1">
        <text>ATP + protein L-histidine = ADP + protein N-phospho-L-histidine.</text>
        <dbReference type="EC" id="2.7.13.3"/>
    </reaction>
</comment>
<dbReference type="InterPro" id="IPR004358">
    <property type="entry name" value="Sig_transdc_His_kin-like_C"/>
</dbReference>
<dbReference type="InterPro" id="IPR013655">
    <property type="entry name" value="PAS_fold_3"/>
</dbReference>
<feature type="domain" description="PAS" evidence="8">
    <location>
        <begin position="303"/>
        <end position="340"/>
    </location>
</feature>
<accession>A0A1M4ML91</accession>
<dbReference type="InterPro" id="IPR003594">
    <property type="entry name" value="HATPase_dom"/>
</dbReference>
<dbReference type="InterPro" id="IPR000014">
    <property type="entry name" value="PAS"/>
</dbReference>
<evidence type="ECO:0000259" key="7">
    <source>
        <dbReference type="PROSITE" id="PS50109"/>
    </source>
</evidence>
<dbReference type="InterPro" id="IPR036890">
    <property type="entry name" value="HATPase_C_sf"/>
</dbReference>
<dbReference type="AlphaFoldDB" id="A0A1M4ML91"/>
<dbReference type="Gene3D" id="3.30.565.10">
    <property type="entry name" value="Histidine kinase-like ATPase, C-terminal domain"/>
    <property type="match status" value="1"/>
</dbReference>
<dbReference type="SMART" id="SM00086">
    <property type="entry name" value="PAC"/>
    <property type="match status" value="3"/>
</dbReference>
<dbReference type="SMART" id="SM00091">
    <property type="entry name" value="PAS"/>
    <property type="match status" value="5"/>
</dbReference>
<keyword evidence="3" id="KW-0597">Phosphoprotein</keyword>
<evidence type="ECO:0000256" key="2">
    <source>
        <dbReference type="ARBA" id="ARBA00012438"/>
    </source>
</evidence>
<evidence type="ECO:0000256" key="1">
    <source>
        <dbReference type="ARBA" id="ARBA00000085"/>
    </source>
</evidence>
<keyword evidence="6" id="KW-0175">Coiled coil</keyword>
<dbReference type="GO" id="GO:0004673">
    <property type="term" value="F:protein histidine kinase activity"/>
    <property type="evidence" value="ECO:0007669"/>
    <property type="project" value="UniProtKB-EC"/>
</dbReference>
<dbReference type="RefSeq" id="WP_143727237.1">
    <property type="nucleotide sequence ID" value="NZ_FMID01000035.1"/>
</dbReference>
<dbReference type="Pfam" id="PF08447">
    <property type="entry name" value="PAS_3"/>
    <property type="match status" value="1"/>
</dbReference>
<protein>
    <recommendedName>
        <fullName evidence="2">histidine kinase</fullName>
        <ecNumber evidence="2">2.7.13.3</ecNumber>
    </recommendedName>
</protein>
<feature type="domain" description="Histidine kinase" evidence="7">
    <location>
        <begin position="791"/>
        <end position="897"/>
    </location>
</feature>
<dbReference type="Pfam" id="PF13426">
    <property type="entry name" value="PAS_9"/>
    <property type="match status" value="1"/>
</dbReference>
<dbReference type="Gene3D" id="3.30.450.20">
    <property type="entry name" value="PAS domain"/>
    <property type="match status" value="5"/>
</dbReference>
<dbReference type="PANTHER" id="PTHR43304">
    <property type="entry name" value="PHYTOCHROME-LIKE PROTEIN CPH1"/>
    <property type="match status" value="1"/>
</dbReference>
<dbReference type="GO" id="GO:0006355">
    <property type="term" value="P:regulation of DNA-templated transcription"/>
    <property type="evidence" value="ECO:0007669"/>
    <property type="project" value="InterPro"/>
</dbReference>